<evidence type="ECO:0000313" key="5">
    <source>
        <dbReference type="Proteomes" id="UP000663870"/>
    </source>
</evidence>
<proteinExistence type="predicted"/>
<dbReference type="EMBL" id="CAJNOL010002112">
    <property type="protein sequence ID" value="CAF1463257.1"/>
    <property type="molecule type" value="Genomic_DNA"/>
</dbReference>
<evidence type="ECO:0000313" key="4">
    <source>
        <dbReference type="Proteomes" id="UP000663854"/>
    </source>
</evidence>
<organism evidence="2 4">
    <name type="scientific">Rotaria sordida</name>
    <dbReference type="NCBI Taxonomy" id="392033"/>
    <lineage>
        <taxon>Eukaryota</taxon>
        <taxon>Metazoa</taxon>
        <taxon>Spiralia</taxon>
        <taxon>Gnathifera</taxon>
        <taxon>Rotifera</taxon>
        <taxon>Eurotatoria</taxon>
        <taxon>Bdelloidea</taxon>
        <taxon>Philodinida</taxon>
        <taxon>Philodinidae</taxon>
        <taxon>Rotaria</taxon>
    </lineage>
</organism>
<evidence type="ECO:0000313" key="2">
    <source>
        <dbReference type="EMBL" id="CAF1194902.1"/>
    </source>
</evidence>
<evidence type="ECO:0000256" key="1">
    <source>
        <dbReference type="SAM" id="MobiDB-lite"/>
    </source>
</evidence>
<comment type="caution">
    <text evidence="2">The sequence shown here is derived from an EMBL/GenBank/DDBJ whole genome shotgun (WGS) entry which is preliminary data.</text>
</comment>
<feature type="compositionally biased region" description="Low complexity" evidence="1">
    <location>
        <begin position="56"/>
        <end position="76"/>
    </location>
</feature>
<feature type="region of interest" description="Disordered" evidence="1">
    <location>
        <begin position="129"/>
        <end position="168"/>
    </location>
</feature>
<gene>
    <name evidence="3" type="ORF">JXQ802_LOCUS38296</name>
    <name evidence="2" type="ORF">PYM288_LOCUS24547</name>
</gene>
<dbReference type="EMBL" id="CAJNOH010001245">
    <property type="protein sequence ID" value="CAF1194902.1"/>
    <property type="molecule type" value="Genomic_DNA"/>
</dbReference>
<dbReference type="Proteomes" id="UP000663854">
    <property type="component" value="Unassembled WGS sequence"/>
</dbReference>
<accession>A0A814VXS4</accession>
<feature type="compositionally biased region" description="Polar residues" evidence="1">
    <location>
        <begin position="1"/>
        <end position="14"/>
    </location>
</feature>
<sequence>MSTTAYRSTHSSRSFTRKHIRTSPTNAILPSMTNDRTRFQSQTNNIPPPVPRIRESLSTNSITSSKTSSTITASPSLPFQTLSSPNSSNQNSTNQNSKQPYTFSNPPRELQRQSIQNMKYLRSNHLRQRVSSAPDENSSQNSPRSIINQQKPSSANESSTPRSHDDHHIQQLPTNHVLKRDEQQKCSLNALIKEQERSKVPKAVQKRRIILLFRRLPPSTSPLISPRQLQNSSPIKPDIISNDIHQRDKKIDDEIQYFTNNTSEKFS</sequence>
<feature type="compositionally biased region" description="Polar residues" evidence="1">
    <location>
        <begin position="22"/>
        <end position="45"/>
    </location>
</feature>
<evidence type="ECO:0000313" key="3">
    <source>
        <dbReference type="EMBL" id="CAF1463257.1"/>
    </source>
</evidence>
<feature type="compositionally biased region" description="Low complexity" evidence="1">
    <location>
        <begin position="83"/>
        <end position="97"/>
    </location>
</feature>
<dbReference type="AlphaFoldDB" id="A0A814VXS4"/>
<feature type="non-terminal residue" evidence="2">
    <location>
        <position position="267"/>
    </location>
</feature>
<dbReference type="Proteomes" id="UP000663870">
    <property type="component" value="Unassembled WGS sequence"/>
</dbReference>
<feature type="region of interest" description="Disordered" evidence="1">
    <location>
        <begin position="1"/>
        <end position="108"/>
    </location>
</feature>
<protein>
    <submittedName>
        <fullName evidence="2">Uncharacterized protein</fullName>
    </submittedName>
</protein>
<name>A0A814VXS4_9BILA</name>
<reference evidence="2" key="1">
    <citation type="submission" date="2021-02" db="EMBL/GenBank/DDBJ databases">
        <authorList>
            <person name="Nowell W R."/>
        </authorList>
    </citation>
    <scope>NUCLEOTIDE SEQUENCE</scope>
</reference>
<feature type="compositionally biased region" description="Polar residues" evidence="1">
    <location>
        <begin position="129"/>
        <end position="161"/>
    </location>
</feature>
<keyword evidence="5" id="KW-1185">Reference proteome</keyword>